<proteinExistence type="predicted"/>
<name>A0ABR7SYJ1_HELCL</name>
<gene>
    <name evidence="2" type="ORF">H1S01_03620</name>
</gene>
<dbReference type="PANTHER" id="PTHR22617">
    <property type="entry name" value="CHEMOTAXIS SENSOR HISTIDINE KINASE-RELATED"/>
    <property type="match status" value="1"/>
</dbReference>
<dbReference type="SMART" id="SM00260">
    <property type="entry name" value="CheW"/>
    <property type="match status" value="1"/>
</dbReference>
<evidence type="ECO:0000313" key="3">
    <source>
        <dbReference type="Proteomes" id="UP000617402"/>
    </source>
</evidence>
<dbReference type="InterPro" id="IPR039315">
    <property type="entry name" value="CheW"/>
</dbReference>
<dbReference type="Gene3D" id="2.30.30.40">
    <property type="entry name" value="SH3 Domains"/>
    <property type="match status" value="1"/>
</dbReference>
<protein>
    <submittedName>
        <fullName evidence="2">Chemotaxis protein CheW</fullName>
    </submittedName>
</protein>
<dbReference type="SUPFAM" id="SSF50341">
    <property type="entry name" value="CheW-like"/>
    <property type="match status" value="1"/>
</dbReference>
<dbReference type="Gene3D" id="2.40.50.180">
    <property type="entry name" value="CheA-289, Domain 4"/>
    <property type="match status" value="1"/>
</dbReference>
<dbReference type="RefSeq" id="WP_188038753.1">
    <property type="nucleotide sequence ID" value="NZ_JACVHF010000002.1"/>
</dbReference>
<sequence>MTGKVLTFYLGGLLFGLDIVAVKEIQRNIEYTPVPDSPAHIVGLFNMRGQVVTLLDLAYLLNNGKEPEKGRAVCIVLKPRAEAPEHIGFLIDRTGSVVDIQDDISEGPPANMSGELTRFVKEVVKLNEELLMVIDSEVIFEQ</sequence>
<feature type="domain" description="CheW-like" evidence="1">
    <location>
        <begin position="2"/>
        <end position="142"/>
    </location>
</feature>
<comment type="caution">
    <text evidence="2">The sequence shown here is derived from an EMBL/GenBank/DDBJ whole genome shotgun (WGS) entry which is preliminary data.</text>
</comment>
<accession>A0ABR7SYJ1</accession>
<dbReference type="InterPro" id="IPR002545">
    <property type="entry name" value="CheW-lke_dom"/>
</dbReference>
<organism evidence="2 3">
    <name type="scientific">Heliobacterium chlorum</name>
    <dbReference type="NCBI Taxonomy" id="2698"/>
    <lineage>
        <taxon>Bacteria</taxon>
        <taxon>Bacillati</taxon>
        <taxon>Bacillota</taxon>
        <taxon>Clostridia</taxon>
        <taxon>Eubacteriales</taxon>
        <taxon>Heliobacteriaceae</taxon>
        <taxon>Heliobacterium</taxon>
    </lineage>
</organism>
<reference evidence="2 3" key="1">
    <citation type="submission" date="2020-07" db="EMBL/GenBank/DDBJ databases">
        <title>Draft whole-genome sequence of Heliobacterium chlorum DSM 3682, type strain.</title>
        <authorList>
            <person name="Kyndt J.A."/>
            <person name="Meyer T.E."/>
            <person name="Imhoff J.F."/>
        </authorList>
    </citation>
    <scope>NUCLEOTIDE SEQUENCE [LARGE SCALE GENOMIC DNA]</scope>
    <source>
        <strain evidence="2 3">DSM 3682</strain>
    </source>
</reference>
<dbReference type="EMBL" id="JACVHF010000002">
    <property type="protein sequence ID" value="MBC9783602.1"/>
    <property type="molecule type" value="Genomic_DNA"/>
</dbReference>
<dbReference type="InterPro" id="IPR036061">
    <property type="entry name" value="CheW-like_dom_sf"/>
</dbReference>
<dbReference type="Pfam" id="PF01584">
    <property type="entry name" value="CheW"/>
    <property type="match status" value="1"/>
</dbReference>
<dbReference type="PROSITE" id="PS50851">
    <property type="entry name" value="CHEW"/>
    <property type="match status" value="1"/>
</dbReference>
<evidence type="ECO:0000259" key="1">
    <source>
        <dbReference type="PROSITE" id="PS50851"/>
    </source>
</evidence>
<dbReference type="Proteomes" id="UP000617402">
    <property type="component" value="Unassembled WGS sequence"/>
</dbReference>
<evidence type="ECO:0000313" key="2">
    <source>
        <dbReference type="EMBL" id="MBC9783602.1"/>
    </source>
</evidence>
<keyword evidence="3" id="KW-1185">Reference proteome</keyword>
<dbReference type="PANTHER" id="PTHR22617:SF23">
    <property type="entry name" value="CHEMOTAXIS PROTEIN CHEW"/>
    <property type="match status" value="1"/>
</dbReference>